<keyword evidence="6" id="KW-1185">Reference proteome</keyword>
<sequence>MAPITAAKVPSTVHEFLVLPLRIPAQPSFPKETTHYLYLRANAPKVPTENTPREVFAVNVPIDATELHIRSLFANQLGGARIDSVAFEGARVGKGISAPVAPVKQGKKRKRGIEGNDEDATVEEVGLLPEVWDRELHRSGGTAVITFVDKPSADLALKEARRAIKNKADISWGQGLRNKIPPLGSARYLTHHKMRYPDHSELQASVDAFMEAFAAQEEARTKMLARQRAEPDEDGFITVTRGGRVGPAREEAAKAKEEELKKREKDRIKADFYRFQVREKKKEEAKDLVRAFEEDQRKVEEMKKRRGRIRPE</sequence>
<evidence type="ECO:0000259" key="3">
    <source>
        <dbReference type="Pfam" id="PF12923"/>
    </source>
</evidence>
<dbReference type="Pfam" id="PF12923">
    <property type="entry name" value="RRP7"/>
    <property type="match status" value="1"/>
</dbReference>
<dbReference type="CDD" id="cd12293">
    <property type="entry name" value="dRRM_Rrp7p"/>
    <property type="match status" value="1"/>
</dbReference>
<dbReference type="Proteomes" id="UP001305779">
    <property type="component" value="Unassembled WGS sequence"/>
</dbReference>
<dbReference type="EMBL" id="JAXOVC010000003">
    <property type="protein sequence ID" value="KAK4503890.1"/>
    <property type="molecule type" value="Genomic_DNA"/>
</dbReference>
<evidence type="ECO:0000259" key="4">
    <source>
        <dbReference type="Pfam" id="PF17799"/>
    </source>
</evidence>
<comment type="caution">
    <text evidence="5">The sequence shown here is derived from an EMBL/GenBank/DDBJ whole genome shotgun (WGS) entry which is preliminary data.</text>
</comment>
<feature type="region of interest" description="Disordered" evidence="2">
    <location>
        <begin position="290"/>
        <end position="312"/>
    </location>
</feature>
<dbReference type="Pfam" id="PF17799">
    <property type="entry name" value="RRM_Rrp7"/>
    <property type="match status" value="1"/>
</dbReference>
<comment type="similarity">
    <text evidence="1">Belongs to the RRP7 family.</text>
</comment>
<organism evidence="5 6">
    <name type="scientific">Zasmidium cellare</name>
    <name type="common">Wine cellar mold</name>
    <name type="synonym">Racodium cellare</name>
    <dbReference type="NCBI Taxonomy" id="395010"/>
    <lineage>
        <taxon>Eukaryota</taxon>
        <taxon>Fungi</taxon>
        <taxon>Dikarya</taxon>
        <taxon>Ascomycota</taxon>
        <taxon>Pezizomycotina</taxon>
        <taxon>Dothideomycetes</taxon>
        <taxon>Dothideomycetidae</taxon>
        <taxon>Mycosphaerellales</taxon>
        <taxon>Mycosphaerellaceae</taxon>
        <taxon>Zasmidium</taxon>
    </lineage>
</organism>
<gene>
    <name evidence="5" type="ORF">PRZ48_004805</name>
</gene>
<feature type="domain" description="Ribosomal RNA-processing protein 7 C-terminal" evidence="3">
    <location>
        <begin position="195"/>
        <end position="311"/>
    </location>
</feature>
<evidence type="ECO:0000256" key="2">
    <source>
        <dbReference type="SAM" id="MobiDB-lite"/>
    </source>
</evidence>
<evidence type="ECO:0008006" key="7">
    <source>
        <dbReference type="Google" id="ProtNLM"/>
    </source>
</evidence>
<evidence type="ECO:0000256" key="1">
    <source>
        <dbReference type="ARBA" id="ARBA00006110"/>
    </source>
</evidence>
<dbReference type="InterPro" id="IPR024326">
    <property type="entry name" value="RRP7_C"/>
</dbReference>
<reference evidence="5 6" key="1">
    <citation type="journal article" date="2023" name="G3 (Bethesda)">
        <title>A chromosome-level genome assembly of Zasmidium syzygii isolated from banana leaves.</title>
        <authorList>
            <person name="van Westerhoven A.C."/>
            <person name="Mehrabi R."/>
            <person name="Talebi R."/>
            <person name="Steentjes M.B.F."/>
            <person name="Corcolon B."/>
            <person name="Chong P.A."/>
            <person name="Kema G.H.J."/>
            <person name="Seidl M.F."/>
        </authorList>
    </citation>
    <scope>NUCLEOTIDE SEQUENCE [LARGE SCALE GENOMIC DNA]</scope>
    <source>
        <strain evidence="5 6">P124</strain>
    </source>
</reference>
<dbReference type="CDD" id="cd12950">
    <property type="entry name" value="RRP7_Rrp7p"/>
    <property type="match status" value="1"/>
</dbReference>
<feature type="domain" description="Rrp7 RRM-like N-terminal" evidence="4">
    <location>
        <begin position="15"/>
        <end position="191"/>
    </location>
</feature>
<protein>
    <recommendedName>
        <fullName evidence="7">Ribosomal RNA-processing protein 7</fullName>
    </recommendedName>
</protein>
<dbReference type="PANTHER" id="PTHR13191">
    <property type="entry name" value="RIBOSOMAL RNA PROCESSING PROTEIN 7-RELATED"/>
    <property type="match status" value="1"/>
</dbReference>
<name>A0ABR0ERJ9_ZASCE</name>
<dbReference type="InterPro" id="IPR040446">
    <property type="entry name" value="RRP7"/>
</dbReference>
<evidence type="ECO:0000313" key="5">
    <source>
        <dbReference type="EMBL" id="KAK4503890.1"/>
    </source>
</evidence>
<evidence type="ECO:0000313" key="6">
    <source>
        <dbReference type="Proteomes" id="UP001305779"/>
    </source>
</evidence>
<dbReference type="PANTHER" id="PTHR13191:SF0">
    <property type="entry name" value="RIBOSOMAL RNA-PROCESSING PROTEIN 7 HOMOLOG A-RELATED"/>
    <property type="match status" value="1"/>
</dbReference>
<proteinExistence type="inferred from homology"/>
<dbReference type="Gene3D" id="6.10.250.1770">
    <property type="match status" value="1"/>
</dbReference>
<accession>A0ABR0ERJ9</accession>
<dbReference type="InterPro" id="IPR040447">
    <property type="entry name" value="RRM_Rrp7"/>
</dbReference>